<dbReference type="SUPFAM" id="SSF46785">
    <property type="entry name" value="Winged helix' DNA-binding domain"/>
    <property type="match status" value="1"/>
</dbReference>
<dbReference type="PANTHER" id="PTHR33169">
    <property type="entry name" value="PADR-FAMILY TRANSCRIPTIONAL REGULATOR"/>
    <property type="match status" value="1"/>
</dbReference>
<reference evidence="2 3" key="1">
    <citation type="submission" date="2019-07" db="EMBL/GenBank/DDBJ databases">
        <title>Deinococcus detaillus sp. nov., isolated from humus soil in Antarctica.</title>
        <authorList>
            <person name="Zhang K."/>
        </authorList>
    </citation>
    <scope>NUCLEOTIDE SEQUENCE [LARGE SCALE GENOMIC DNA]</scope>
    <source>
        <strain evidence="2 3">H1</strain>
    </source>
</reference>
<evidence type="ECO:0000313" key="3">
    <source>
        <dbReference type="Proteomes" id="UP000316092"/>
    </source>
</evidence>
<dbReference type="InterPro" id="IPR036388">
    <property type="entry name" value="WH-like_DNA-bd_sf"/>
</dbReference>
<name>A0A553UZ23_9DEIO</name>
<sequence length="183" mass="20708">MVKAAAPPDDERALLLLGLLHAQDRHGYELHDFIENNFHRIIELKKATAYQLLDRLEQHQLVHSRLEQHGQRPSRKVYSLTPAGRSAFQHLLTRSLAQDDPLYAPGNIALMFMDHLPPLALLIALRARLKELNDRLARQQHPPDHPHNAGVTLAHARAAVLTRADRDWLAKAIIQLEAAHPPP</sequence>
<evidence type="ECO:0000259" key="1">
    <source>
        <dbReference type="Pfam" id="PF03551"/>
    </source>
</evidence>
<comment type="caution">
    <text evidence="2">The sequence shown here is derived from an EMBL/GenBank/DDBJ whole genome shotgun (WGS) entry which is preliminary data.</text>
</comment>
<dbReference type="InterPro" id="IPR052509">
    <property type="entry name" value="Metal_resp_DNA-bind_regulator"/>
</dbReference>
<feature type="domain" description="Transcription regulator PadR N-terminal" evidence="1">
    <location>
        <begin position="16"/>
        <end position="89"/>
    </location>
</feature>
<organism evidence="2 3">
    <name type="scientific">Deinococcus detaillensis</name>
    <dbReference type="NCBI Taxonomy" id="2592048"/>
    <lineage>
        <taxon>Bacteria</taxon>
        <taxon>Thermotogati</taxon>
        <taxon>Deinococcota</taxon>
        <taxon>Deinococci</taxon>
        <taxon>Deinococcales</taxon>
        <taxon>Deinococcaceae</taxon>
        <taxon>Deinococcus</taxon>
    </lineage>
</organism>
<protein>
    <submittedName>
        <fullName evidence="2">Helix-turn-helix transcriptional regulator</fullName>
    </submittedName>
</protein>
<dbReference type="InterPro" id="IPR036390">
    <property type="entry name" value="WH_DNA-bd_sf"/>
</dbReference>
<accession>A0A553UZ23</accession>
<dbReference type="Proteomes" id="UP000316092">
    <property type="component" value="Unassembled WGS sequence"/>
</dbReference>
<dbReference type="PANTHER" id="PTHR33169:SF27">
    <property type="entry name" value="TRANSCRIPTIONAL REGULATOR PADR FAMILY PROTEIN"/>
    <property type="match status" value="1"/>
</dbReference>
<dbReference type="InterPro" id="IPR005149">
    <property type="entry name" value="Tscrpt_reg_PadR_N"/>
</dbReference>
<dbReference type="Pfam" id="PF03551">
    <property type="entry name" value="PadR"/>
    <property type="match status" value="1"/>
</dbReference>
<dbReference type="OrthoDB" id="68816at2"/>
<proteinExistence type="predicted"/>
<dbReference type="EMBL" id="VKDB01000009">
    <property type="protein sequence ID" value="TSA85465.1"/>
    <property type="molecule type" value="Genomic_DNA"/>
</dbReference>
<gene>
    <name evidence="2" type="ORF">FNU79_09720</name>
</gene>
<dbReference type="RefSeq" id="WP_143720659.1">
    <property type="nucleotide sequence ID" value="NZ_VKDB01000009.1"/>
</dbReference>
<dbReference type="AlphaFoldDB" id="A0A553UZ23"/>
<evidence type="ECO:0000313" key="2">
    <source>
        <dbReference type="EMBL" id="TSA85465.1"/>
    </source>
</evidence>
<dbReference type="Gene3D" id="1.10.10.10">
    <property type="entry name" value="Winged helix-like DNA-binding domain superfamily/Winged helix DNA-binding domain"/>
    <property type="match status" value="1"/>
</dbReference>
<keyword evidence="3" id="KW-1185">Reference proteome</keyword>